<reference evidence="6" key="2">
    <citation type="journal article" date="2023" name="IMA Fungus">
        <title>Comparative genomic study of the Penicillium genus elucidates a diverse pangenome and 15 lateral gene transfer events.</title>
        <authorList>
            <person name="Petersen C."/>
            <person name="Sorensen T."/>
            <person name="Nielsen M.R."/>
            <person name="Sondergaard T.E."/>
            <person name="Sorensen J.L."/>
            <person name="Fitzpatrick D.A."/>
            <person name="Frisvad J.C."/>
            <person name="Nielsen K.L."/>
        </authorList>
    </citation>
    <scope>NUCLEOTIDE SEQUENCE</scope>
    <source>
        <strain evidence="6">IBT 15544</strain>
    </source>
</reference>
<organism evidence="6 7">
    <name type="scientific">Penicillium cinerascens</name>
    <dbReference type="NCBI Taxonomy" id="70096"/>
    <lineage>
        <taxon>Eukaryota</taxon>
        <taxon>Fungi</taxon>
        <taxon>Dikarya</taxon>
        <taxon>Ascomycota</taxon>
        <taxon>Pezizomycotina</taxon>
        <taxon>Eurotiomycetes</taxon>
        <taxon>Eurotiomycetidae</taxon>
        <taxon>Eurotiales</taxon>
        <taxon>Aspergillaceae</taxon>
        <taxon>Penicillium</taxon>
    </lineage>
</organism>
<dbReference type="PROSITE" id="PS50181">
    <property type="entry name" value="FBOX"/>
    <property type="match status" value="1"/>
</dbReference>
<dbReference type="EMBL" id="JAPQKR010000005">
    <property type="protein sequence ID" value="KAJ5215326.1"/>
    <property type="molecule type" value="Genomic_DNA"/>
</dbReference>
<evidence type="ECO:0000256" key="4">
    <source>
        <dbReference type="SAM" id="MobiDB-lite"/>
    </source>
</evidence>
<dbReference type="Pfam" id="PF12796">
    <property type="entry name" value="Ank_2"/>
    <property type="match status" value="1"/>
</dbReference>
<dbReference type="PANTHER" id="PTHR24198">
    <property type="entry name" value="ANKYRIN REPEAT AND PROTEIN KINASE DOMAIN-CONTAINING PROTEIN"/>
    <property type="match status" value="1"/>
</dbReference>
<dbReference type="SUPFAM" id="SSF48403">
    <property type="entry name" value="Ankyrin repeat"/>
    <property type="match status" value="1"/>
</dbReference>
<dbReference type="InterPro" id="IPR002110">
    <property type="entry name" value="Ankyrin_rpt"/>
</dbReference>
<dbReference type="AlphaFoldDB" id="A0A9W9N8V4"/>
<dbReference type="GeneID" id="83176096"/>
<comment type="caution">
    <text evidence="6">The sequence shown here is derived from an EMBL/GenBank/DDBJ whole genome shotgun (WGS) entry which is preliminary data.</text>
</comment>
<evidence type="ECO:0000259" key="5">
    <source>
        <dbReference type="PROSITE" id="PS50181"/>
    </source>
</evidence>
<sequence>MPLPGMINEPLFDNAQPELKSQLSLRDIIRKTDAKLPADIIPLPAELIYDILDYLSVEDLISFAFCRWDFFQASVDFLTHKVEPALQDLDSLVEHFNKKNWPRQWLRDIVQKSARSKRPILRDFDVLIALFEDTKLPENELRDIVHACADFQLPILRSCLRFGLNEAASVYLLRNPHAIFDTNEVQMTALHISTLSCATECIEAIETILRDVPELKRVDYVNQLDDTNQTAFDYAMNISPLAVIDALIRAGAAFDNRDRLGYTPLMNACHLGRDEAIECLVNHGADITAPNVFNQSVLEIIMTGDSQMKHSLLKRLAPRASQTQLNRALWHAVNNESEKEFLGVLLECGADPQYVGLSENAVRLDQESPQSFENVAGRPGIPAHEHLQEFRTTNVSEPQMAAPTSSADGDLSIEGGNEERDDGVLAMMKSLSVNDGARKVDAWCYIGKGRFSIVRIGPLEMCKYIFEKGVYGNIASLQNVSDSRSRISHITYTDEMGLPQRRYGRDNIKGIAGVVIAERSSWKYSRKAPTIYVKIKWVGIDHRDSVLCPHSYSWITRSDFLQMVGRAFGDFHIQRAWKRKEERYRKTNQVDLYST</sequence>
<keyword evidence="2 3" id="KW-0040">ANK repeat</keyword>
<dbReference type="Gene3D" id="1.25.40.20">
    <property type="entry name" value="Ankyrin repeat-containing domain"/>
    <property type="match status" value="1"/>
</dbReference>
<dbReference type="OrthoDB" id="539213at2759"/>
<dbReference type="Proteomes" id="UP001150904">
    <property type="component" value="Unassembled WGS sequence"/>
</dbReference>
<reference evidence="6" key="1">
    <citation type="submission" date="2022-12" db="EMBL/GenBank/DDBJ databases">
        <authorList>
            <person name="Petersen C."/>
        </authorList>
    </citation>
    <scope>NUCLEOTIDE SEQUENCE</scope>
    <source>
        <strain evidence="6">IBT 15544</strain>
    </source>
</reference>
<proteinExistence type="predicted"/>
<accession>A0A9W9N8V4</accession>
<evidence type="ECO:0000256" key="2">
    <source>
        <dbReference type="ARBA" id="ARBA00023043"/>
    </source>
</evidence>
<feature type="region of interest" description="Disordered" evidence="4">
    <location>
        <begin position="397"/>
        <end position="418"/>
    </location>
</feature>
<feature type="repeat" description="ANK" evidence="3">
    <location>
        <begin position="260"/>
        <end position="292"/>
    </location>
</feature>
<feature type="compositionally biased region" description="Polar residues" evidence="4">
    <location>
        <begin position="397"/>
        <end position="407"/>
    </location>
</feature>
<evidence type="ECO:0000313" key="7">
    <source>
        <dbReference type="Proteomes" id="UP001150904"/>
    </source>
</evidence>
<evidence type="ECO:0000313" key="6">
    <source>
        <dbReference type="EMBL" id="KAJ5215326.1"/>
    </source>
</evidence>
<protein>
    <recommendedName>
        <fullName evidence="5">F-box domain-containing protein</fullName>
    </recommendedName>
</protein>
<name>A0A9W9N8V4_9EURO</name>
<dbReference type="PROSITE" id="PS50297">
    <property type="entry name" value="ANK_REP_REGION"/>
    <property type="match status" value="1"/>
</dbReference>
<dbReference type="InterPro" id="IPR001810">
    <property type="entry name" value="F-box_dom"/>
</dbReference>
<dbReference type="InterPro" id="IPR036770">
    <property type="entry name" value="Ankyrin_rpt-contain_sf"/>
</dbReference>
<gene>
    <name evidence="6" type="ORF">N7498_001733</name>
</gene>
<dbReference type="RefSeq" id="XP_058311139.1">
    <property type="nucleotide sequence ID" value="XM_058448795.1"/>
</dbReference>
<dbReference type="PANTHER" id="PTHR24198:SF165">
    <property type="entry name" value="ANKYRIN REPEAT-CONTAINING PROTEIN-RELATED"/>
    <property type="match status" value="1"/>
</dbReference>
<evidence type="ECO:0000256" key="1">
    <source>
        <dbReference type="ARBA" id="ARBA00022737"/>
    </source>
</evidence>
<evidence type="ECO:0000256" key="3">
    <source>
        <dbReference type="PROSITE-ProRule" id="PRU00023"/>
    </source>
</evidence>
<keyword evidence="1" id="KW-0677">Repeat</keyword>
<dbReference type="PROSITE" id="PS50088">
    <property type="entry name" value="ANK_REPEAT"/>
    <property type="match status" value="1"/>
</dbReference>
<feature type="domain" description="F-box" evidence="5">
    <location>
        <begin position="37"/>
        <end position="64"/>
    </location>
</feature>
<dbReference type="SMART" id="SM00248">
    <property type="entry name" value="ANK"/>
    <property type="match status" value="4"/>
</dbReference>
<keyword evidence="7" id="KW-1185">Reference proteome</keyword>